<dbReference type="SUPFAM" id="SSF53383">
    <property type="entry name" value="PLP-dependent transferases"/>
    <property type="match status" value="1"/>
</dbReference>
<dbReference type="InterPro" id="IPR015422">
    <property type="entry name" value="PyrdxlP-dep_Trfase_small"/>
</dbReference>
<evidence type="ECO:0000256" key="4">
    <source>
        <dbReference type="ARBA" id="ARBA00012085"/>
    </source>
</evidence>
<keyword evidence="10" id="KW-1185">Reference proteome</keyword>
<dbReference type="InterPro" id="IPR000277">
    <property type="entry name" value="Cys/Met-Metab_PyrdxlP-dep_enz"/>
</dbReference>
<comment type="similarity">
    <text evidence="3 8">Belongs to the trans-sulfuration enzymes family.</text>
</comment>
<evidence type="ECO:0000313" key="10">
    <source>
        <dbReference type="Proteomes" id="UP000054350"/>
    </source>
</evidence>
<dbReference type="STRING" id="578462.A0A0L0T769"/>
<keyword evidence="6" id="KW-0028">Amino-acid biosynthesis</keyword>
<name>A0A0L0T769_ALLM3</name>
<evidence type="ECO:0000256" key="3">
    <source>
        <dbReference type="ARBA" id="ARBA00009077"/>
    </source>
</evidence>
<dbReference type="GO" id="GO:0030170">
    <property type="term" value="F:pyridoxal phosphate binding"/>
    <property type="evidence" value="ECO:0007669"/>
    <property type="project" value="InterPro"/>
</dbReference>
<dbReference type="eggNOG" id="KOG0053">
    <property type="taxonomic scope" value="Eukaryota"/>
</dbReference>
<dbReference type="InterPro" id="IPR015421">
    <property type="entry name" value="PyrdxlP-dep_Trfase_major"/>
</dbReference>
<dbReference type="OrthoDB" id="3512640at2759"/>
<evidence type="ECO:0000256" key="2">
    <source>
        <dbReference type="ARBA" id="ARBA00005038"/>
    </source>
</evidence>
<dbReference type="FunFam" id="3.90.1150.10:FF:000033">
    <property type="entry name" value="Cystathionine gamma-synthase"/>
    <property type="match status" value="1"/>
</dbReference>
<keyword evidence="5 8" id="KW-0663">Pyridoxal phosphate</keyword>
<dbReference type="PANTHER" id="PTHR11808">
    <property type="entry name" value="TRANS-SULFURATION ENZYME FAMILY MEMBER"/>
    <property type="match status" value="1"/>
</dbReference>
<evidence type="ECO:0000256" key="7">
    <source>
        <dbReference type="ARBA" id="ARBA00029853"/>
    </source>
</evidence>
<reference evidence="10" key="2">
    <citation type="submission" date="2009-11" db="EMBL/GenBank/DDBJ databases">
        <title>The Genome Sequence of Allomyces macrogynus strain ATCC 38327.</title>
        <authorList>
            <consortium name="The Broad Institute Genome Sequencing Platform"/>
            <person name="Russ C."/>
            <person name="Cuomo C."/>
            <person name="Shea T."/>
            <person name="Young S.K."/>
            <person name="Zeng Q."/>
            <person name="Koehrsen M."/>
            <person name="Haas B."/>
            <person name="Borodovsky M."/>
            <person name="Guigo R."/>
            <person name="Alvarado L."/>
            <person name="Berlin A."/>
            <person name="Borenstein D."/>
            <person name="Chen Z."/>
            <person name="Engels R."/>
            <person name="Freedman E."/>
            <person name="Gellesch M."/>
            <person name="Goldberg J."/>
            <person name="Griggs A."/>
            <person name="Gujja S."/>
            <person name="Heiman D."/>
            <person name="Hepburn T."/>
            <person name="Howarth C."/>
            <person name="Jen D."/>
            <person name="Larson L."/>
            <person name="Lewis B."/>
            <person name="Mehta T."/>
            <person name="Park D."/>
            <person name="Pearson M."/>
            <person name="Roberts A."/>
            <person name="Saif S."/>
            <person name="Shenoy N."/>
            <person name="Sisk P."/>
            <person name="Stolte C."/>
            <person name="Sykes S."/>
            <person name="Walk T."/>
            <person name="White J."/>
            <person name="Yandava C."/>
            <person name="Burger G."/>
            <person name="Gray M.W."/>
            <person name="Holland P.W.H."/>
            <person name="King N."/>
            <person name="Lang F.B.F."/>
            <person name="Roger A.J."/>
            <person name="Ruiz-Trillo I."/>
            <person name="Lander E."/>
            <person name="Nusbaum C."/>
        </authorList>
    </citation>
    <scope>NUCLEOTIDE SEQUENCE [LARGE SCALE GENOMIC DNA]</scope>
    <source>
        <strain evidence="10">ATCC 38327</strain>
    </source>
</reference>
<comment type="cofactor">
    <cofactor evidence="1 8">
        <name>pyridoxal 5'-phosphate</name>
        <dbReference type="ChEBI" id="CHEBI:597326"/>
    </cofactor>
</comment>
<dbReference type="AlphaFoldDB" id="A0A0L0T769"/>
<evidence type="ECO:0000313" key="9">
    <source>
        <dbReference type="EMBL" id="KNE70570.1"/>
    </source>
</evidence>
<organism evidence="9 10">
    <name type="scientific">Allomyces macrogynus (strain ATCC 38327)</name>
    <name type="common">Allomyces javanicus var. macrogynus</name>
    <dbReference type="NCBI Taxonomy" id="578462"/>
    <lineage>
        <taxon>Eukaryota</taxon>
        <taxon>Fungi</taxon>
        <taxon>Fungi incertae sedis</taxon>
        <taxon>Blastocladiomycota</taxon>
        <taxon>Blastocladiomycetes</taxon>
        <taxon>Blastocladiales</taxon>
        <taxon>Blastocladiaceae</taxon>
        <taxon>Allomyces</taxon>
    </lineage>
</organism>
<dbReference type="VEuPathDB" id="FungiDB:AMAG_14692"/>
<dbReference type="EMBL" id="GG745366">
    <property type="protein sequence ID" value="KNE70570.1"/>
    <property type="molecule type" value="Genomic_DNA"/>
</dbReference>
<evidence type="ECO:0000256" key="5">
    <source>
        <dbReference type="ARBA" id="ARBA00022898"/>
    </source>
</evidence>
<evidence type="ECO:0000256" key="8">
    <source>
        <dbReference type="RuleBase" id="RU362118"/>
    </source>
</evidence>
<keyword evidence="6" id="KW-0198">Cysteine biosynthesis</keyword>
<dbReference type="GO" id="GO:0019343">
    <property type="term" value="P:cysteine biosynthetic process via cystathionine"/>
    <property type="evidence" value="ECO:0007669"/>
    <property type="project" value="TreeGrafter"/>
</dbReference>
<sequence>MVIMALPKGPRYSPSFANLTEDRAKVVSAMTAATKLIWLESPTNPTMKLVDIAAVAAHARRTNPDAIIGVDNMLMPPYFQCPFALGADLVVHSATKYLNSHSNTALGAVPSQMDCYLAHRGLKRLHLHMQAQEHNALALARALEASPYVESVIYPGLASYLQHALAKRQMSGCGGMLAFRIKGDLATATAFFQHLKTVTLADSLGGVDSLAELPATMTQGNLSAEERAKHGITDSLIRVSVGVEDAVDVVEDVIQALKKAFAASKVR</sequence>
<dbReference type="GO" id="GO:0009086">
    <property type="term" value="P:methionine biosynthetic process"/>
    <property type="evidence" value="ECO:0007669"/>
    <property type="project" value="UniProtKB-ARBA"/>
</dbReference>
<gene>
    <name evidence="9" type="ORF">AMAG_14692</name>
</gene>
<evidence type="ECO:0000256" key="6">
    <source>
        <dbReference type="ARBA" id="ARBA00023192"/>
    </source>
</evidence>
<comment type="pathway">
    <text evidence="2">Amino-acid biosynthesis; L-cysteine biosynthesis; L-cysteine from L-homocysteine and L-serine: step 2/2.</text>
</comment>
<dbReference type="PANTHER" id="PTHR11808:SF15">
    <property type="entry name" value="CYSTATHIONINE GAMMA-LYASE"/>
    <property type="match status" value="1"/>
</dbReference>
<dbReference type="GO" id="GO:0004123">
    <property type="term" value="F:cystathionine gamma-lyase activity"/>
    <property type="evidence" value="ECO:0007669"/>
    <property type="project" value="TreeGrafter"/>
</dbReference>
<protein>
    <recommendedName>
        <fullName evidence="4">cystathionine gamma-lyase</fullName>
        <ecNumber evidence="4">4.4.1.1</ecNumber>
    </recommendedName>
    <alternativeName>
        <fullName evidence="7">Gamma-cystathionase</fullName>
    </alternativeName>
</protein>
<dbReference type="InterPro" id="IPR015424">
    <property type="entry name" value="PyrdxlP-dep_Trfase"/>
</dbReference>
<dbReference type="EC" id="4.4.1.1" evidence="4"/>
<dbReference type="GO" id="GO:0019346">
    <property type="term" value="P:transsulfuration"/>
    <property type="evidence" value="ECO:0007669"/>
    <property type="project" value="InterPro"/>
</dbReference>
<reference evidence="9 10" key="1">
    <citation type="submission" date="2009-11" db="EMBL/GenBank/DDBJ databases">
        <title>Annotation of Allomyces macrogynus ATCC 38327.</title>
        <authorList>
            <consortium name="The Broad Institute Genome Sequencing Platform"/>
            <person name="Russ C."/>
            <person name="Cuomo C."/>
            <person name="Burger G."/>
            <person name="Gray M.W."/>
            <person name="Holland P.W.H."/>
            <person name="King N."/>
            <person name="Lang F.B.F."/>
            <person name="Roger A.J."/>
            <person name="Ruiz-Trillo I."/>
            <person name="Young S.K."/>
            <person name="Zeng Q."/>
            <person name="Gargeya S."/>
            <person name="Fitzgerald M."/>
            <person name="Haas B."/>
            <person name="Abouelleil A."/>
            <person name="Alvarado L."/>
            <person name="Arachchi H.M."/>
            <person name="Berlin A."/>
            <person name="Chapman S.B."/>
            <person name="Gearin G."/>
            <person name="Goldberg J."/>
            <person name="Griggs A."/>
            <person name="Gujja S."/>
            <person name="Hansen M."/>
            <person name="Heiman D."/>
            <person name="Howarth C."/>
            <person name="Larimer J."/>
            <person name="Lui A."/>
            <person name="MacDonald P.J.P."/>
            <person name="McCowen C."/>
            <person name="Montmayeur A."/>
            <person name="Murphy C."/>
            <person name="Neiman D."/>
            <person name="Pearson M."/>
            <person name="Priest M."/>
            <person name="Roberts A."/>
            <person name="Saif S."/>
            <person name="Shea T."/>
            <person name="Sisk P."/>
            <person name="Stolte C."/>
            <person name="Sykes S."/>
            <person name="Wortman J."/>
            <person name="Nusbaum C."/>
            <person name="Birren B."/>
        </authorList>
    </citation>
    <scope>NUCLEOTIDE SEQUENCE [LARGE SCALE GENOMIC DNA]</scope>
    <source>
        <strain evidence="9 10">ATCC 38327</strain>
    </source>
</reference>
<dbReference type="GO" id="GO:0005737">
    <property type="term" value="C:cytoplasm"/>
    <property type="evidence" value="ECO:0007669"/>
    <property type="project" value="TreeGrafter"/>
</dbReference>
<proteinExistence type="inferred from homology"/>
<accession>A0A0L0T769</accession>
<dbReference type="Pfam" id="PF01053">
    <property type="entry name" value="Cys_Met_Meta_PP"/>
    <property type="match status" value="1"/>
</dbReference>
<dbReference type="Proteomes" id="UP000054350">
    <property type="component" value="Unassembled WGS sequence"/>
</dbReference>
<dbReference type="OMA" id="IMERRWE"/>
<evidence type="ECO:0000256" key="1">
    <source>
        <dbReference type="ARBA" id="ARBA00001933"/>
    </source>
</evidence>
<dbReference type="Gene3D" id="3.40.640.10">
    <property type="entry name" value="Type I PLP-dependent aspartate aminotransferase-like (Major domain)"/>
    <property type="match status" value="1"/>
</dbReference>
<dbReference type="Gene3D" id="3.90.1150.10">
    <property type="entry name" value="Aspartate Aminotransferase, domain 1"/>
    <property type="match status" value="1"/>
</dbReference>